<keyword evidence="3" id="KW-1185">Reference proteome</keyword>
<accession>G4NT85</accession>
<dbReference type="EMBL" id="CP002905">
    <property type="protein sequence ID" value="AEP84998.1"/>
    <property type="molecule type" value="Genomic_DNA"/>
</dbReference>
<dbReference type="AlphaFoldDB" id="G4NT85"/>
<reference evidence="1 3" key="1">
    <citation type="journal article" date="2012" name="J. Bacteriol.">
        <title>Whole-genome sequences of Bacillus subtilis and close relatives.</title>
        <authorList>
            <person name="Earl A.M."/>
            <person name="Eppinger M."/>
            <person name="Fricke W.F."/>
            <person name="Rosovitz M.J."/>
            <person name="Rasko D.A."/>
            <person name="Daugherty S."/>
            <person name="Losick R."/>
            <person name="Kolter R."/>
            <person name="Ravel J."/>
        </authorList>
    </citation>
    <scope>NUCLEOTIDE SEQUENCE [LARGE SCALE GENOMIC DNA]</scope>
    <source>
        <strain evidence="3">DSM 15029 / JCM 12233 / NBRC 101239 / NRRL B-23049 / TU-B-10</strain>
        <strain evidence="1">TU-B-10</strain>
    </source>
</reference>
<dbReference type="EMBL" id="CP002905">
    <property type="protein sequence ID" value="AEP85067.1"/>
    <property type="molecule type" value="Genomic_DNA"/>
</dbReference>
<dbReference type="InterPro" id="IPR014962">
    <property type="entry name" value="YolD"/>
</dbReference>
<gene>
    <name evidence="1" type="ordered locus">GYO_0257</name>
    <name evidence="2" type="ordered locus">GYO_0336</name>
</gene>
<dbReference type="RefSeq" id="WP_014112426.1">
    <property type="nucleotide sequence ID" value="NC_016047.1"/>
</dbReference>
<name>G4NT85_BACS4</name>
<dbReference type="Pfam" id="PF08863">
    <property type="entry name" value="YolD"/>
    <property type="match status" value="1"/>
</dbReference>
<organism evidence="1 3">
    <name type="scientific">Bacillus spizizenii (strain DSM 15029 / JCM 12233 / NBRC 101239 / NRRL B-23049 / TU-B-10)</name>
    <name type="common">Bacillus subtilis subsp. spizizenii</name>
    <dbReference type="NCBI Taxonomy" id="1052585"/>
    <lineage>
        <taxon>Bacteria</taxon>
        <taxon>Bacillati</taxon>
        <taxon>Bacillota</taxon>
        <taxon>Bacilli</taxon>
        <taxon>Bacillales</taxon>
        <taxon>Bacillaceae</taxon>
        <taxon>Bacillus</taxon>
    </lineage>
</organism>
<evidence type="ECO:0008006" key="4">
    <source>
        <dbReference type="Google" id="ProtNLM"/>
    </source>
</evidence>
<evidence type="ECO:0000313" key="2">
    <source>
        <dbReference type="EMBL" id="AEP85067.1"/>
    </source>
</evidence>
<proteinExistence type="predicted"/>
<dbReference type="GeneID" id="92812670"/>
<sequence>MEDNAAITISFYRNGFIEDVVGHVHYINEIKQQLHVKDLKGDTNIIAFDSLTSVKTE</sequence>
<evidence type="ECO:0000313" key="1">
    <source>
        <dbReference type="EMBL" id="AEP84998.1"/>
    </source>
</evidence>
<dbReference type="Proteomes" id="UP000002651">
    <property type="component" value="Chromosome"/>
</dbReference>
<evidence type="ECO:0000313" key="3">
    <source>
        <dbReference type="Proteomes" id="UP000002651"/>
    </source>
</evidence>
<dbReference type="HOGENOM" id="CLU_2987140_0_0_9"/>
<dbReference type="KEGG" id="bst:GYO_0257"/>
<dbReference type="KEGG" id="bst:GYO_0336"/>
<protein>
    <recommendedName>
        <fullName evidence="4">YolD-like family protein</fullName>
    </recommendedName>
</protein>